<keyword evidence="2" id="KW-1185">Reference proteome</keyword>
<dbReference type="SUPFAM" id="SSF56784">
    <property type="entry name" value="HAD-like"/>
    <property type="match status" value="1"/>
</dbReference>
<reference evidence="1 2" key="1">
    <citation type="submission" date="2018-05" db="EMBL/GenBank/DDBJ databases">
        <title>Genome sequencing and assembly of the regulated plant pathogen Lachnellula willkommii and related sister species for the development of diagnostic species identification markers.</title>
        <authorList>
            <person name="Giroux E."/>
            <person name="Bilodeau G."/>
        </authorList>
    </citation>
    <scope>NUCLEOTIDE SEQUENCE [LARGE SCALE GENOMIC DNA]</scope>
    <source>
        <strain evidence="1 2">CBS 268.59</strain>
    </source>
</reference>
<proteinExistence type="predicted"/>
<evidence type="ECO:0000313" key="2">
    <source>
        <dbReference type="Proteomes" id="UP000469558"/>
    </source>
</evidence>
<protein>
    <submittedName>
        <fullName evidence="1">UPF0655 protein</fullName>
    </submittedName>
</protein>
<dbReference type="PANTHER" id="PTHR28181">
    <property type="entry name" value="UPF0655 PROTEIN YCR015C"/>
    <property type="match status" value="1"/>
</dbReference>
<accession>A0A8T9CKF5</accession>
<dbReference type="Pfam" id="PF12710">
    <property type="entry name" value="HAD"/>
    <property type="match status" value="1"/>
</dbReference>
<dbReference type="InterPro" id="IPR023214">
    <property type="entry name" value="HAD_sf"/>
</dbReference>
<dbReference type="PANTHER" id="PTHR28181:SF1">
    <property type="entry name" value="COLD TOLERANCE PROTEIN 1"/>
    <property type="match status" value="1"/>
</dbReference>
<dbReference type="OrthoDB" id="10255128at2759"/>
<dbReference type="AlphaFoldDB" id="A0A8T9CKF5"/>
<dbReference type="EMBL" id="QGMK01000038">
    <property type="protein sequence ID" value="TVY84987.1"/>
    <property type="molecule type" value="Genomic_DNA"/>
</dbReference>
<gene>
    <name evidence="1" type="ORF">LSUE1_G000341</name>
</gene>
<dbReference type="InterPro" id="IPR050849">
    <property type="entry name" value="HAD-like_hydrolase_phosphatase"/>
</dbReference>
<comment type="caution">
    <text evidence="1">The sequence shown here is derived from an EMBL/GenBank/DDBJ whole genome shotgun (WGS) entry which is preliminary data.</text>
</comment>
<dbReference type="InterPro" id="IPR036412">
    <property type="entry name" value="HAD-like_sf"/>
</dbReference>
<sequence>MPIDVQVKESCYMATHTPKLSIPRPRAFVLDFDGTITTKDTIDTLAQFGISKQATRGLDLKGEWDEVVTKYGEDFSTHVENYRPVKEDRRTLKEEVNYCRSLKEIEKRSFGRITSSGIFKGIDAGEWHDFGVHSVENGLVKLRNGIGKFVSEVMANNGNMCGIVSVNFSRYFIRGVLAQVSSALDGINIIANAANAAGILEGFGVSDKSHPAQVIATSEDKLAALKDMLGFWRSNGHLAETNMDTVYIGDSGTDIECLMEDRIIGIVILEDGQSSLMETFKRVGVEVFHIRDFREKSEKSVYWARDFEEIAQSPLINPISR</sequence>
<dbReference type="Gene3D" id="3.40.50.1000">
    <property type="entry name" value="HAD superfamily/HAD-like"/>
    <property type="match status" value="1"/>
</dbReference>
<evidence type="ECO:0000313" key="1">
    <source>
        <dbReference type="EMBL" id="TVY84987.1"/>
    </source>
</evidence>
<dbReference type="Proteomes" id="UP000469558">
    <property type="component" value="Unassembled WGS sequence"/>
</dbReference>
<name>A0A8T9CKF5_9HELO</name>
<organism evidence="1 2">
    <name type="scientific">Lachnellula suecica</name>
    <dbReference type="NCBI Taxonomy" id="602035"/>
    <lineage>
        <taxon>Eukaryota</taxon>
        <taxon>Fungi</taxon>
        <taxon>Dikarya</taxon>
        <taxon>Ascomycota</taxon>
        <taxon>Pezizomycotina</taxon>
        <taxon>Leotiomycetes</taxon>
        <taxon>Helotiales</taxon>
        <taxon>Lachnaceae</taxon>
        <taxon>Lachnellula</taxon>
    </lineage>
</organism>